<dbReference type="Pfam" id="PF13535">
    <property type="entry name" value="ATP-grasp_4"/>
    <property type="match status" value="1"/>
</dbReference>
<evidence type="ECO:0000313" key="7">
    <source>
        <dbReference type="Proteomes" id="UP000600946"/>
    </source>
</evidence>
<evidence type="ECO:0000256" key="4">
    <source>
        <dbReference type="PROSITE-ProRule" id="PRU00409"/>
    </source>
</evidence>
<keyword evidence="1" id="KW-0436">Ligase</keyword>
<sequence length="426" mass="45870">MSASPVVAIVDSYGLSKIVSDEFQKRGAVLVRVQSTPEVPAAYRGAFDLSAYADNIVHRGDLEETARAVAAHRPVAVVAGGEIGVELADALSESLGLPTNGTALSAARRDKYVMIETIKRAGVPGARQLLVHDAAELAAWHEEFGGRIVLKPLRSAAGNGVFFCDHPDQSVAAFARISGQENVFSERNDGAVAQEYLRGTEYMVNTASRDGVHRVCEIWRTTRITANGVADLSDTVYLMPRNGPVQERLSQYAGQVLDALGIVHGPAHVEIKLTASGPMLVEMGARICGASLPYYAQTAHGTSQLDWTAEAYLRPEYFLDHHADETPEGRFCAFVGLVSPTAGTLNAYRGLEALKELESFSELKVYAQPGGRIARTVDDLSYPAVVILMHDSEETVLRDANTIRYLDGPSFYDVTPDPDPASVPAA</sequence>
<comment type="caution">
    <text evidence="6">The sequence shown here is derived from an EMBL/GenBank/DDBJ whole genome shotgun (WGS) entry which is preliminary data.</text>
</comment>
<dbReference type="RefSeq" id="WP_190027693.1">
    <property type="nucleotide sequence ID" value="NZ_BMUU01000006.1"/>
</dbReference>
<dbReference type="InterPro" id="IPR052032">
    <property type="entry name" value="ATP-dep_AA_Ligase"/>
</dbReference>
<dbReference type="Proteomes" id="UP000600946">
    <property type="component" value="Unassembled WGS sequence"/>
</dbReference>
<dbReference type="NCBIfam" id="NF005543">
    <property type="entry name" value="PRK07206.1"/>
    <property type="match status" value="1"/>
</dbReference>
<keyword evidence="7" id="KW-1185">Reference proteome</keyword>
<evidence type="ECO:0000256" key="2">
    <source>
        <dbReference type="ARBA" id="ARBA00022741"/>
    </source>
</evidence>
<keyword evidence="3 4" id="KW-0067">ATP-binding</keyword>
<gene>
    <name evidence="6" type="ORF">GCM10010326_37650</name>
</gene>
<organism evidence="6 7">
    <name type="scientific">Streptomyces xanthochromogenes</name>
    <dbReference type="NCBI Taxonomy" id="67384"/>
    <lineage>
        <taxon>Bacteria</taxon>
        <taxon>Bacillati</taxon>
        <taxon>Actinomycetota</taxon>
        <taxon>Actinomycetes</taxon>
        <taxon>Kitasatosporales</taxon>
        <taxon>Streptomycetaceae</taxon>
        <taxon>Streptomyces</taxon>
    </lineage>
</organism>
<proteinExistence type="predicted"/>
<evidence type="ECO:0000259" key="5">
    <source>
        <dbReference type="PROSITE" id="PS50975"/>
    </source>
</evidence>
<dbReference type="GeneID" id="96291710"/>
<dbReference type="Gene3D" id="3.30.470.20">
    <property type="entry name" value="ATP-grasp fold, B domain"/>
    <property type="match status" value="1"/>
</dbReference>
<keyword evidence="2 4" id="KW-0547">Nucleotide-binding</keyword>
<reference evidence="7" key="1">
    <citation type="journal article" date="2019" name="Int. J. Syst. Evol. Microbiol.">
        <title>The Global Catalogue of Microorganisms (GCM) 10K type strain sequencing project: providing services to taxonomists for standard genome sequencing and annotation.</title>
        <authorList>
            <consortium name="The Broad Institute Genomics Platform"/>
            <consortium name="The Broad Institute Genome Sequencing Center for Infectious Disease"/>
            <person name="Wu L."/>
            <person name="Ma J."/>
        </authorList>
    </citation>
    <scope>NUCLEOTIDE SEQUENCE [LARGE SCALE GENOMIC DNA]</scope>
    <source>
        <strain evidence="7">JCM 4594</strain>
    </source>
</reference>
<dbReference type="PROSITE" id="PS50975">
    <property type="entry name" value="ATP_GRASP"/>
    <property type="match status" value="1"/>
</dbReference>
<feature type="domain" description="ATP-grasp" evidence="5">
    <location>
        <begin position="115"/>
        <end position="313"/>
    </location>
</feature>
<evidence type="ECO:0000256" key="3">
    <source>
        <dbReference type="ARBA" id="ARBA00022840"/>
    </source>
</evidence>
<dbReference type="InterPro" id="IPR011761">
    <property type="entry name" value="ATP-grasp"/>
</dbReference>
<protein>
    <submittedName>
        <fullName evidence="6">ATP-grasp domain-containing protein</fullName>
    </submittedName>
</protein>
<evidence type="ECO:0000313" key="6">
    <source>
        <dbReference type="EMBL" id="GGY40149.1"/>
    </source>
</evidence>
<accession>A0ABQ3A926</accession>
<name>A0ABQ3A926_9ACTN</name>
<dbReference type="PANTHER" id="PTHR43585">
    <property type="entry name" value="FUMIPYRROLE BIOSYNTHESIS PROTEIN C"/>
    <property type="match status" value="1"/>
</dbReference>
<dbReference type="PANTHER" id="PTHR43585:SF2">
    <property type="entry name" value="ATP-GRASP ENZYME FSQD"/>
    <property type="match status" value="1"/>
</dbReference>
<evidence type="ECO:0000256" key="1">
    <source>
        <dbReference type="ARBA" id="ARBA00022598"/>
    </source>
</evidence>
<dbReference type="SUPFAM" id="SSF56059">
    <property type="entry name" value="Glutathione synthetase ATP-binding domain-like"/>
    <property type="match status" value="1"/>
</dbReference>
<dbReference type="EMBL" id="BMUU01000006">
    <property type="protein sequence ID" value="GGY40149.1"/>
    <property type="molecule type" value="Genomic_DNA"/>
</dbReference>